<evidence type="ECO:0000313" key="2">
    <source>
        <dbReference type="EMBL" id="QDV40514.1"/>
    </source>
</evidence>
<dbReference type="RefSeq" id="WP_145384383.1">
    <property type="nucleotide sequence ID" value="NZ_CP037423.1"/>
</dbReference>
<evidence type="ECO:0008006" key="4">
    <source>
        <dbReference type="Google" id="ProtNLM"/>
    </source>
</evidence>
<accession>A0A518HI36</accession>
<dbReference type="AlphaFoldDB" id="A0A518HI36"/>
<feature type="chain" id="PRO_5022087273" description="Secreted protein" evidence="1">
    <location>
        <begin position="27"/>
        <end position="918"/>
    </location>
</feature>
<dbReference type="EMBL" id="CP037423">
    <property type="protein sequence ID" value="QDV40514.1"/>
    <property type="molecule type" value="Genomic_DNA"/>
</dbReference>
<dbReference type="KEGG" id="snep:Enr13x_03200"/>
<dbReference type="OrthoDB" id="221287at2"/>
<organism evidence="2 3">
    <name type="scientific">Stieleria neptunia</name>
    <dbReference type="NCBI Taxonomy" id="2527979"/>
    <lineage>
        <taxon>Bacteria</taxon>
        <taxon>Pseudomonadati</taxon>
        <taxon>Planctomycetota</taxon>
        <taxon>Planctomycetia</taxon>
        <taxon>Pirellulales</taxon>
        <taxon>Pirellulaceae</taxon>
        <taxon>Stieleria</taxon>
    </lineage>
</organism>
<keyword evidence="1" id="KW-0732">Signal</keyword>
<proteinExistence type="predicted"/>
<name>A0A518HI36_9BACT</name>
<sequence precursor="true">MRCMRSTFVLLCVLCSQMLASPAADAVDVLASAVLAPGEQLYGIATIELPLAAPIIGQAPRPLTVSSDSGRVFYPVSEDVEARIIPPSERPVPQPGNGRLLGRLGNLLREITDTDAPTSQIIARRATFLFKGETPLRVRVADGLGDVGVYELKPTRDATVYRVALARWWNTYAANAKEQIDAGDYPPWVESYLVAMLSGRTDNALPTWFTETTDHGDPLWATLKYLGGAEAVTQEVFRRTSAGLTDVNLPAKQRHDVAAMVALPAGPRWKAPTLGPIDESVVTEPIATRVPTECFYLRFGQFSNYLWFLDLAAEYGGDVGRMVKLRGTEVQATAQFQRQISVKINQLSRTLGPTVVLDQAVIGRDLFTSDGASMGVILKSANAFLLRSSLSSDRSNRARGDEAVTLKTVKIAGRDVSFLSSADNSVRSFLAEDDGYFLITNSKTLVRRFFEVGQSGESLAATDSFRLSRSLVPTTRDDTIFAYFSPEMLQGLVSPQYLIELRRRSRAESDVALVHLARLAATAEGVSADGDWGLGVEELIEKGFLPLSFGNRSDGSGVISVGDQVIDTLRGVRGTFVPIADIEIESVTQQESDWYTRIANEYSERFPQIDPIIVALRREDIPGDDTLERISIHAEIAPLTPEKYGKWAKQLGPPTSVAMRFAPDDIVSVQAHVASAQIGPPTHLFAGIKDTYPPAPDQFDGILKTYWALRELPAYLGAWPQPGALDRLPLGLGRGRPVGPGLSKLLGGLYRYSGGGFSVLSFQPEILNATLPFLEATDVGQPATARGRVGSLLGSQLEGWVNNELYQNAAQASRAGAEFLNLFSEQLHVGPDEAIEQVTLVLGVPLQCPLGGRYEYDPIEKRWQSTAWNGNEPLPTPPADYVAPLLNWFRGGTFTMTQYSDRLVADVEITVARGLVTE</sequence>
<feature type="signal peptide" evidence="1">
    <location>
        <begin position="1"/>
        <end position="26"/>
    </location>
</feature>
<keyword evidence="3" id="KW-1185">Reference proteome</keyword>
<dbReference type="Proteomes" id="UP000319004">
    <property type="component" value="Chromosome"/>
</dbReference>
<evidence type="ECO:0000313" key="3">
    <source>
        <dbReference type="Proteomes" id="UP000319004"/>
    </source>
</evidence>
<evidence type="ECO:0000256" key="1">
    <source>
        <dbReference type="SAM" id="SignalP"/>
    </source>
</evidence>
<gene>
    <name evidence="2" type="ORF">Enr13x_03200</name>
</gene>
<protein>
    <recommendedName>
        <fullName evidence="4">Secreted protein</fullName>
    </recommendedName>
</protein>
<reference evidence="2 3" key="1">
    <citation type="submission" date="2019-03" db="EMBL/GenBank/DDBJ databases">
        <title>Deep-cultivation of Planctomycetes and their phenomic and genomic characterization uncovers novel biology.</title>
        <authorList>
            <person name="Wiegand S."/>
            <person name="Jogler M."/>
            <person name="Boedeker C."/>
            <person name="Pinto D."/>
            <person name="Vollmers J."/>
            <person name="Rivas-Marin E."/>
            <person name="Kohn T."/>
            <person name="Peeters S.H."/>
            <person name="Heuer A."/>
            <person name="Rast P."/>
            <person name="Oberbeckmann S."/>
            <person name="Bunk B."/>
            <person name="Jeske O."/>
            <person name="Meyerdierks A."/>
            <person name="Storesund J.E."/>
            <person name="Kallscheuer N."/>
            <person name="Luecker S."/>
            <person name="Lage O.M."/>
            <person name="Pohl T."/>
            <person name="Merkel B.J."/>
            <person name="Hornburger P."/>
            <person name="Mueller R.-W."/>
            <person name="Bruemmer F."/>
            <person name="Labrenz M."/>
            <person name="Spormann A.M."/>
            <person name="Op den Camp H."/>
            <person name="Overmann J."/>
            <person name="Amann R."/>
            <person name="Jetten M.S.M."/>
            <person name="Mascher T."/>
            <person name="Medema M.H."/>
            <person name="Devos D.P."/>
            <person name="Kaster A.-K."/>
            <person name="Ovreas L."/>
            <person name="Rohde M."/>
            <person name="Galperin M.Y."/>
            <person name="Jogler C."/>
        </authorList>
    </citation>
    <scope>NUCLEOTIDE SEQUENCE [LARGE SCALE GENOMIC DNA]</scope>
    <source>
        <strain evidence="2 3">Enr13</strain>
    </source>
</reference>